<evidence type="ECO:0000256" key="1">
    <source>
        <dbReference type="SAM" id="MobiDB-lite"/>
    </source>
</evidence>
<reference evidence="2 3" key="1">
    <citation type="submission" date="2019-01" db="EMBL/GenBank/DDBJ databases">
        <title>Sequencing of cultivated peanut Arachis hypogaea provides insights into genome evolution and oil improvement.</title>
        <authorList>
            <person name="Chen X."/>
        </authorList>
    </citation>
    <scope>NUCLEOTIDE SEQUENCE [LARGE SCALE GENOMIC DNA]</scope>
    <source>
        <strain evidence="3">cv. Fuhuasheng</strain>
        <tissue evidence="2">Leaves</tissue>
    </source>
</reference>
<dbReference type="EMBL" id="SDMP01000019">
    <property type="protein sequence ID" value="RYQ91946.1"/>
    <property type="molecule type" value="Genomic_DNA"/>
</dbReference>
<comment type="caution">
    <text evidence="2">The sequence shown here is derived from an EMBL/GenBank/DDBJ whole genome shotgun (WGS) entry which is preliminary data.</text>
</comment>
<feature type="region of interest" description="Disordered" evidence="1">
    <location>
        <begin position="86"/>
        <end position="110"/>
    </location>
</feature>
<evidence type="ECO:0000313" key="3">
    <source>
        <dbReference type="Proteomes" id="UP000289738"/>
    </source>
</evidence>
<proteinExistence type="predicted"/>
<keyword evidence="3" id="KW-1185">Reference proteome</keyword>
<protein>
    <submittedName>
        <fullName evidence="2">Uncharacterized protein</fullName>
    </submittedName>
</protein>
<gene>
    <name evidence="2" type="ORF">Ahy_B09g098012</name>
</gene>
<dbReference type="AlphaFoldDB" id="A0A444XQY5"/>
<sequence length="127" mass="13759">MYSSSILLTLTRRTAAAVVGSLSLSWRLRESQRPRSSPPSPSFSRRSSGRSSLALSLSLPITLVSQPLSQPLRRCSLRQRKEEINATLDSDVPMVPAGQPSSSAAGPSTKKPKLFEIKKWNAVALLA</sequence>
<feature type="region of interest" description="Disordered" evidence="1">
    <location>
        <begin position="28"/>
        <end position="49"/>
    </location>
</feature>
<dbReference type="Proteomes" id="UP000289738">
    <property type="component" value="Chromosome B09"/>
</dbReference>
<feature type="compositionally biased region" description="Low complexity" evidence="1">
    <location>
        <begin position="96"/>
        <end position="108"/>
    </location>
</feature>
<accession>A0A444XQY5</accession>
<dbReference type="STRING" id="3818.A0A444XQY5"/>
<organism evidence="2 3">
    <name type="scientific">Arachis hypogaea</name>
    <name type="common">Peanut</name>
    <dbReference type="NCBI Taxonomy" id="3818"/>
    <lineage>
        <taxon>Eukaryota</taxon>
        <taxon>Viridiplantae</taxon>
        <taxon>Streptophyta</taxon>
        <taxon>Embryophyta</taxon>
        <taxon>Tracheophyta</taxon>
        <taxon>Spermatophyta</taxon>
        <taxon>Magnoliopsida</taxon>
        <taxon>eudicotyledons</taxon>
        <taxon>Gunneridae</taxon>
        <taxon>Pentapetalae</taxon>
        <taxon>rosids</taxon>
        <taxon>fabids</taxon>
        <taxon>Fabales</taxon>
        <taxon>Fabaceae</taxon>
        <taxon>Papilionoideae</taxon>
        <taxon>50 kb inversion clade</taxon>
        <taxon>dalbergioids sensu lato</taxon>
        <taxon>Dalbergieae</taxon>
        <taxon>Pterocarpus clade</taxon>
        <taxon>Arachis</taxon>
    </lineage>
</organism>
<evidence type="ECO:0000313" key="2">
    <source>
        <dbReference type="EMBL" id="RYQ91946.1"/>
    </source>
</evidence>
<name>A0A444XQY5_ARAHY</name>